<dbReference type="InterPro" id="IPR009936">
    <property type="entry name" value="DUF1468"/>
</dbReference>
<keyword evidence="2" id="KW-0472">Membrane</keyword>
<feature type="compositionally biased region" description="Low complexity" evidence="1">
    <location>
        <begin position="74"/>
        <end position="98"/>
    </location>
</feature>
<keyword evidence="2" id="KW-1133">Transmembrane helix</keyword>
<gene>
    <name evidence="5" type="ORF">ABUL08_26700</name>
    <name evidence="4" type="ORF">VK199_26615</name>
</gene>
<dbReference type="EMBL" id="CP157762">
    <property type="protein sequence ID" value="XBP93132.1"/>
    <property type="molecule type" value="Genomic_DNA"/>
</dbReference>
<accession>A0AAU8HFB2</accession>
<evidence type="ECO:0000259" key="3">
    <source>
        <dbReference type="Pfam" id="PF07331"/>
    </source>
</evidence>
<feature type="transmembrane region" description="Helical" evidence="2">
    <location>
        <begin position="103"/>
        <end position="120"/>
    </location>
</feature>
<feature type="compositionally biased region" description="Basic and acidic residues" evidence="1">
    <location>
        <begin position="1"/>
        <end position="15"/>
    </location>
</feature>
<dbReference type="AlphaFoldDB" id="A0AAU8HFB2"/>
<reference evidence="5" key="2">
    <citation type="submission" date="2024-06" db="EMBL/GenBank/DDBJ databases">
        <title>Micromonospora mangrovi CCTCC AA 2012012 genome sequences.</title>
        <authorList>
            <person name="Gao J."/>
        </authorList>
    </citation>
    <scope>NUCLEOTIDE SEQUENCE</scope>
    <source>
        <strain evidence="5">CCTCC AA 2012012</strain>
    </source>
</reference>
<reference evidence="4" key="1">
    <citation type="submission" date="2024-01" db="EMBL/GenBank/DDBJ databases">
        <title>The genome sequence of Micromonospora mangrovi CCTCC AA 2012012.</title>
        <authorList>
            <person name="Gao J."/>
        </authorList>
    </citation>
    <scope>NUCLEOTIDE SEQUENCE</scope>
    <source>
        <strain evidence="4">CCTCC AA 2012012</strain>
    </source>
</reference>
<proteinExistence type="predicted"/>
<feature type="compositionally biased region" description="Low complexity" evidence="1">
    <location>
        <begin position="27"/>
        <end position="39"/>
    </location>
</feature>
<feature type="compositionally biased region" description="Low complexity" evidence="1">
    <location>
        <begin position="46"/>
        <end position="63"/>
    </location>
</feature>
<keyword evidence="2" id="KW-0812">Transmembrane</keyword>
<evidence type="ECO:0000313" key="5">
    <source>
        <dbReference type="EMBL" id="XCH73830.1"/>
    </source>
</evidence>
<dbReference type="EMBL" id="CP159342">
    <property type="protein sequence ID" value="XCH73830.1"/>
    <property type="molecule type" value="Genomic_DNA"/>
</dbReference>
<sequence length="258" mass="25731">MTGRTTRPDRGDDPPPRPAGPTPPGTPTAAADPLTATAAVDPVRSTAGAGPVVSPAAAGTAGPLVPAQPGAGRTPGEPAAETAGTGPAAPLDADAAPSRPDRAQYGVCAFLALVGGLVLADAARTGHAISSADPIGPKPVPILLGVLLLIVAAVYAVDVARGGTGEPEAGEDVDLSSPIDWRTVLLLIGAFLVNAVLIERLGWVISGTLLFWGSAFALGNRHHVRNLLIAVALSLITFYTFAIGLGVNLPAGVLQGIL</sequence>
<dbReference type="Pfam" id="PF07331">
    <property type="entry name" value="TctB"/>
    <property type="match status" value="1"/>
</dbReference>
<protein>
    <submittedName>
        <fullName evidence="5">Tripartite tricarboxylate transporter TctB family protein</fullName>
    </submittedName>
</protein>
<feature type="transmembrane region" description="Helical" evidence="2">
    <location>
        <begin position="140"/>
        <end position="158"/>
    </location>
</feature>
<evidence type="ECO:0000256" key="2">
    <source>
        <dbReference type="SAM" id="Phobius"/>
    </source>
</evidence>
<feature type="transmembrane region" description="Helical" evidence="2">
    <location>
        <begin position="227"/>
        <end position="249"/>
    </location>
</feature>
<feature type="region of interest" description="Disordered" evidence="1">
    <location>
        <begin position="1"/>
        <end position="98"/>
    </location>
</feature>
<feature type="compositionally biased region" description="Pro residues" evidence="1">
    <location>
        <begin position="16"/>
        <end position="26"/>
    </location>
</feature>
<dbReference type="RefSeq" id="WP_350932782.1">
    <property type="nucleotide sequence ID" value="NZ_CP157762.1"/>
</dbReference>
<name>A0AAU8HFB2_9ACTN</name>
<organism evidence="5">
    <name type="scientific">Micromonospora sp. CCTCC AA 2012012</name>
    <dbReference type="NCBI Taxonomy" id="3111921"/>
    <lineage>
        <taxon>Bacteria</taxon>
        <taxon>Bacillati</taxon>
        <taxon>Actinomycetota</taxon>
        <taxon>Actinomycetes</taxon>
        <taxon>Micromonosporales</taxon>
        <taxon>Micromonosporaceae</taxon>
        <taxon>Micromonospora</taxon>
    </lineage>
</organism>
<evidence type="ECO:0000256" key="1">
    <source>
        <dbReference type="SAM" id="MobiDB-lite"/>
    </source>
</evidence>
<evidence type="ECO:0000313" key="4">
    <source>
        <dbReference type="EMBL" id="XBP93132.1"/>
    </source>
</evidence>
<feature type="domain" description="DUF1468" evidence="3">
    <location>
        <begin position="107"/>
        <end position="250"/>
    </location>
</feature>